<comment type="subcellular location">
    <subcellularLocation>
        <location evidence="1">Membrane</location>
        <topology evidence="1">Peripheral membrane protein</topology>
    </subcellularLocation>
</comment>
<evidence type="ECO:0000313" key="8">
    <source>
        <dbReference type="EMBL" id="CAI2382436.1"/>
    </source>
</evidence>
<accession>A0AAD1XZH9</accession>
<comment type="caution">
    <text evidence="8">The sequence shown here is derived from an EMBL/GenBank/DDBJ whole genome shotgun (WGS) entry which is preliminary data.</text>
</comment>
<proteinExistence type="inferred from homology"/>
<comment type="similarity">
    <text evidence="2">Belongs to the CDIP1/LITAF family.</text>
</comment>
<dbReference type="PROSITE" id="PS51837">
    <property type="entry name" value="LITAF"/>
    <property type="match status" value="1"/>
</dbReference>
<reference evidence="8" key="1">
    <citation type="submission" date="2023-07" db="EMBL/GenBank/DDBJ databases">
        <authorList>
            <consortium name="AG Swart"/>
            <person name="Singh M."/>
            <person name="Singh A."/>
            <person name="Seah K."/>
            <person name="Emmerich C."/>
        </authorList>
    </citation>
    <scope>NUCLEOTIDE SEQUENCE</scope>
    <source>
        <strain evidence="8">DP1</strain>
    </source>
</reference>
<sequence>MISKTENEAPEKISGNYRLASGSLLTVQQNNQFEEEKSSILQINSSVKPQKRFNKLSTIRPLRDFNNSLPYDVNEVKDPQNLRCIKCKYRGPTRIQKSCHSMQWFMVLIMCVCCCWCCLYIPFCLKETYKYTHYCSKCDNHLKTYTPSDRNGK</sequence>
<organism evidence="8 9">
    <name type="scientific">Euplotes crassus</name>
    <dbReference type="NCBI Taxonomy" id="5936"/>
    <lineage>
        <taxon>Eukaryota</taxon>
        <taxon>Sar</taxon>
        <taxon>Alveolata</taxon>
        <taxon>Ciliophora</taxon>
        <taxon>Intramacronucleata</taxon>
        <taxon>Spirotrichea</taxon>
        <taxon>Hypotrichia</taxon>
        <taxon>Euplotida</taxon>
        <taxon>Euplotidae</taxon>
        <taxon>Moneuplotes</taxon>
    </lineage>
</organism>
<evidence type="ECO:0000259" key="7">
    <source>
        <dbReference type="PROSITE" id="PS51837"/>
    </source>
</evidence>
<keyword evidence="3" id="KW-0479">Metal-binding</keyword>
<dbReference type="EMBL" id="CAMPGE010024613">
    <property type="protein sequence ID" value="CAI2382436.1"/>
    <property type="molecule type" value="Genomic_DNA"/>
</dbReference>
<evidence type="ECO:0000256" key="3">
    <source>
        <dbReference type="ARBA" id="ARBA00022723"/>
    </source>
</evidence>
<dbReference type="GO" id="GO:0008270">
    <property type="term" value="F:zinc ion binding"/>
    <property type="evidence" value="ECO:0007669"/>
    <property type="project" value="TreeGrafter"/>
</dbReference>
<gene>
    <name evidence="8" type="ORF">ECRASSUSDP1_LOCUS23909</name>
</gene>
<dbReference type="GO" id="GO:0016020">
    <property type="term" value="C:membrane"/>
    <property type="evidence" value="ECO:0007669"/>
    <property type="project" value="UniProtKB-SubCell"/>
</dbReference>
<keyword evidence="5 6" id="KW-0472">Membrane</keyword>
<dbReference type="Pfam" id="PF10601">
    <property type="entry name" value="zf-LITAF-like"/>
    <property type="match status" value="1"/>
</dbReference>
<dbReference type="AlphaFoldDB" id="A0AAD1XZH9"/>
<evidence type="ECO:0000313" key="9">
    <source>
        <dbReference type="Proteomes" id="UP001295684"/>
    </source>
</evidence>
<feature type="domain" description="LITAF" evidence="7">
    <location>
        <begin position="63"/>
        <end position="147"/>
    </location>
</feature>
<feature type="transmembrane region" description="Helical" evidence="6">
    <location>
        <begin position="104"/>
        <end position="123"/>
    </location>
</feature>
<dbReference type="Proteomes" id="UP001295684">
    <property type="component" value="Unassembled WGS sequence"/>
</dbReference>
<dbReference type="InterPro" id="IPR037519">
    <property type="entry name" value="LITAF_fam"/>
</dbReference>
<name>A0AAD1XZH9_EUPCR</name>
<keyword evidence="9" id="KW-1185">Reference proteome</keyword>
<dbReference type="InterPro" id="IPR006629">
    <property type="entry name" value="LITAF"/>
</dbReference>
<evidence type="ECO:0000256" key="1">
    <source>
        <dbReference type="ARBA" id="ARBA00004170"/>
    </source>
</evidence>
<keyword evidence="6" id="KW-0812">Transmembrane</keyword>
<keyword evidence="6" id="KW-1133">Transmembrane helix</keyword>
<evidence type="ECO:0000256" key="5">
    <source>
        <dbReference type="ARBA" id="ARBA00023136"/>
    </source>
</evidence>
<evidence type="ECO:0000256" key="4">
    <source>
        <dbReference type="ARBA" id="ARBA00022833"/>
    </source>
</evidence>
<dbReference type="PANTHER" id="PTHR23292:SF6">
    <property type="entry name" value="FI16602P1-RELATED"/>
    <property type="match status" value="1"/>
</dbReference>
<evidence type="ECO:0000256" key="2">
    <source>
        <dbReference type="ARBA" id="ARBA00005975"/>
    </source>
</evidence>
<protein>
    <recommendedName>
        <fullName evidence="7">LITAF domain-containing protein</fullName>
    </recommendedName>
</protein>
<keyword evidence="4" id="KW-0862">Zinc</keyword>
<evidence type="ECO:0000256" key="6">
    <source>
        <dbReference type="SAM" id="Phobius"/>
    </source>
</evidence>
<dbReference type="PANTHER" id="PTHR23292">
    <property type="entry name" value="LIPOPOLYSACCHARIDE-INDUCED TUMOR NECROSIS FACTOR-ALPHA FACTOR"/>
    <property type="match status" value="1"/>
</dbReference>
<dbReference type="SMART" id="SM00714">
    <property type="entry name" value="LITAF"/>
    <property type="match status" value="1"/>
</dbReference>